<evidence type="ECO:0000313" key="1">
    <source>
        <dbReference type="EMBL" id="CAE7065499.1"/>
    </source>
</evidence>
<evidence type="ECO:0000313" key="2">
    <source>
        <dbReference type="Proteomes" id="UP000663827"/>
    </source>
</evidence>
<accession>A0A8H3DT49</accession>
<dbReference type="InterPro" id="IPR014752">
    <property type="entry name" value="Arrestin-like_C"/>
</dbReference>
<dbReference type="EMBL" id="CAJNJQ010000242">
    <property type="protein sequence ID" value="CAE7065499.1"/>
    <property type="molecule type" value="Genomic_DNA"/>
</dbReference>
<protein>
    <submittedName>
        <fullName evidence="1">Uncharacterized protein</fullName>
    </submittedName>
</protein>
<proteinExistence type="predicted"/>
<name>A0A8H3DT49_9AGAM</name>
<dbReference type="Proteomes" id="UP000663827">
    <property type="component" value="Unassembled WGS sequence"/>
</dbReference>
<organism evidence="1 2">
    <name type="scientific">Rhizoctonia solani</name>
    <dbReference type="NCBI Taxonomy" id="456999"/>
    <lineage>
        <taxon>Eukaryota</taxon>
        <taxon>Fungi</taxon>
        <taxon>Dikarya</taxon>
        <taxon>Basidiomycota</taxon>
        <taxon>Agaricomycotina</taxon>
        <taxon>Agaricomycetes</taxon>
        <taxon>Cantharellales</taxon>
        <taxon>Ceratobasidiaceae</taxon>
        <taxon>Rhizoctonia</taxon>
    </lineage>
</organism>
<dbReference type="Gene3D" id="2.60.40.640">
    <property type="match status" value="1"/>
</dbReference>
<sequence>MADYDFISYKALRREPPTPLGEVNYFSVSAATPPGATHTSGTSLRLKLDNPNPDSPFRSSQLINGRVHIQSSKALQSPKLSVRVYFESRTLFWSLELKDGEHKFDQTMSMIKNSSALTYENVMRHEVHRGVVPVTMSDIEQIEPDCELVLPFSFIVPRKMVVTEWRDHPSAPRDLCAVERCPPSTLRDSRYGSVQWIVEAVLDIAPSPTRNQDPDTLLRQSTDEQVVSRIAFPFMPSAQDVVPLLDEPFFGQDMRKDAFGSKRLSEEEIESGKKAVMERVRTRGGRWEAHVKQFPAGKSTMWSELYTPVGALVSTDTATLPLILFLKHTGAQSSLKSLFRAAKPKPVHLRRALVTLLRTISTRGGKETRPHVRNTPVREQEFLFDSESSSSSSCPGLAISYEDPNPVELDLTLDLQSDLPSGNHPCIPIHLCTPSFRTPNFQHEYLLTVSVWFVEDEIDRFVSRFPVQILPAAEEDGNQLPAFEEAVGGDAPPTFDESVGAL</sequence>
<gene>
    <name evidence="1" type="ORF">RDB_LOCUS11205</name>
</gene>
<comment type="caution">
    <text evidence="1">The sequence shown here is derived from an EMBL/GenBank/DDBJ whole genome shotgun (WGS) entry which is preliminary data.</text>
</comment>
<reference evidence="1" key="1">
    <citation type="submission" date="2021-01" db="EMBL/GenBank/DDBJ databases">
        <authorList>
            <person name="Kaushik A."/>
        </authorList>
    </citation>
    <scope>NUCLEOTIDE SEQUENCE</scope>
    <source>
        <strain evidence="1">AG5</strain>
    </source>
</reference>
<dbReference type="AlphaFoldDB" id="A0A8H3DT49"/>